<feature type="domain" description="TIR" evidence="2">
    <location>
        <begin position="156"/>
        <end position="264"/>
    </location>
</feature>
<dbReference type="Proteomes" id="UP000053429">
    <property type="component" value="Unassembled WGS sequence"/>
</dbReference>
<dbReference type="InterPro" id="IPR043504">
    <property type="entry name" value="Peptidase_S1_PA_chymotrypsin"/>
</dbReference>
<evidence type="ECO:0000256" key="1">
    <source>
        <dbReference type="SAM" id="MobiDB-lite"/>
    </source>
</evidence>
<sequence>MRLTELLGGGPDTEAGFALLRTDRPVPPAECCEGSAVPRGHYALDPAPYDLRAGLPLLLLHHPLGTRLRAAVPAVTQSDSGGAHIHYRNVRTARGSGGAPLVDVQGRLVGIHDDMAGAVGRGLTAAEIASAVKNGPHPWIADLAAVVPGPTHGPAIMLSWVPEDRSWARRVHAILAEAGHRVFLEPDSGTPGHRTVREHVEGGGRVFAVVSPAYLADSAKTAERDFVVHDLDHATARSRLVPLLVEGEATGSVALLSPVDLRGTPDPDLSARVTSAAPPARAPLPAPTSPATAETARDAVLTFRPDDPLPRLQRLSARARRAAGTVSGTIFADGEHSQFEAGLYVTRDLEEELLELLDADRDTPLVVTGDAGCGKTSLLWSLAGRRCEQGGEVFFLKATWLVPDDTGATRVDQEMLLTSIAQARRDGRTVTVLVDTVDVVVNSDSAWDTLVTVVESAAADAAVVVTSRVAEAKELPSSWRHRELSDYSTERGPDAYATSEFDRAVLAHSAFFGSDPEIREDLITEMLSIAARDISLNPLCLRPLTLRMLFEIYTPARVPDVVDTTGLYEAYWDHRVTRDRRSWDRAGSRAEHEHAHQREQERDLGAAAMALALEMLRTGLPEARVDRVRLPDSLTSQDLGRDIALLVGRGVGQLAGGVFQFFHQTFFEYAASRALVQRHGGAGLSALVRHLRGLPGDDYFLLAVLEQAWLCADRPQSAAPAAGQVLAELLRDFAPAPDDARGSPGDRPVVRYGLRRAVLSVCAQSSLLTDEHTPDLLRLLGSADELPLPALRQFLALLPSPARPYGPRDIAVLTTASRRSDLAWITALEVLERLLPRDSAQVLDTVAALELVERAVAGEEFLSTRGELARFLVTLLRWEPEQAAPLMTEVAAAALDRSGFQYVAQMLTRMATLAEDDTDPGRWADWANAMIGDTTVTSTVLIRAHTAVLLPHLHTLDLPELVGRLTELVSRLRSGTEPTAADRSLLGALLTALATAGPAESDPAPVVDLLARITRREHVTDLSHGALVRLLGSDTPVGGAVRDLAVQWLRDGMLVMGEDDNLAAARAKVVRTALGQLDLPLPYVADVAGRAARSWTAGTVHPKRVWQIRDCLRPLLVRGAAAGIPEAAQVLQELPGAFRVSGADITTWADPFGRHTPTAHETGVLADLLLRTGELDRLRTLLAQNVTLEVGTLDRLTRSTLTDLRARVPETRPRTMNQQTRTGLRSLTSRLAAVARTGATVPLDWAELSGWIRRVPDGPAVGWLVELVGAGLTRDAYPPDEALRLLRGVCGADTTPGTEGTAAIDCVGEDGRRARRWCLWWYGVHGTVDDVEEMLRLAFTEPVDEDGLIEISEMIVGGIRTDPLTGDAALDLLFRMGHGLKDSRLGSAPRKKVARAWRAAMRAVVPGCGVAGHLRLLDELPLLEDRFAARLLHYVPVSRSPRVQTALDAVAAQPGFGSQVQKAVHKILDERRRAASEGGWPHLFRDLQHSDL</sequence>
<protein>
    <recommendedName>
        <fullName evidence="2">TIR domain-containing protein</fullName>
    </recommendedName>
</protein>
<evidence type="ECO:0000313" key="4">
    <source>
        <dbReference type="Proteomes" id="UP000053429"/>
    </source>
</evidence>
<dbReference type="SUPFAM" id="SSF52540">
    <property type="entry name" value="P-loop containing nucleoside triphosphate hydrolases"/>
    <property type="match status" value="1"/>
</dbReference>
<organism evidence="3 4">
    <name type="scientific">Streptomyces caeruleatus</name>
    <dbReference type="NCBI Taxonomy" id="661399"/>
    <lineage>
        <taxon>Bacteria</taxon>
        <taxon>Bacillati</taxon>
        <taxon>Actinomycetota</taxon>
        <taxon>Actinomycetes</taxon>
        <taxon>Kitasatosporales</taxon>
        <taxon>Streptomycetaceae</taxon>
        <taxon>Streptomyces</taxon>
    </lineage>
</organism>
<dbReference type="Gene3D" id="2.40.10.10">
    <property type="entry name" value="Trypsin-like serine proteases"/>
    <property type="match status" value="1"/>
</dbReference>
<comment type="caution">
    <text evidence="3">The sequence shown here is derived from an EMBL/GenBank/DDBJ whole genome shotgun (WGS) entry which is preliminary data.</text>
</comment>
<dbReference type="Pfam" id="PF13676">
    <property type="entry name" value="TIR_2"/>
    <property type="match status" value="1"/>
</dbReference>
<keyword evidence="4" id="KW-1185">Reference proteome</keyword>
<accession>A0A101U2A3</accession>
<proteinExistence type="predicted"/>
<evidence type="ECO:0000313" key="3">
    <source>
        <dbReference type="EMBL" id="KUO02649.1"/>
    </source>
</evidence>
<evidence type="ECO:0000259" key="2">
    <source>
        <dbReference type="Pfam" id="PF13676"/>
    </source>
</evidence>
<dbReference type="SUPFAM" id="SSF50494">
    <property type="entry name" value="Trypsin-like serine proteases"/>
    <property type="match status" value="1"/>
</dbReference>
<dbReference type="InterPro" id="IPR000157">
    <property type="entry name" value="TIR_dom"/>
</dbReference>
<feature type="region of interest" description="Disordered" evidence="1">
    <location>
        <begin position="266"/>
        <end position="292"/>
    </location>
</feature>
<name>A0A101U2A3_9ACTN</name>
<dbReference type="STRING" id="661399.AQJ67_19490"/>
<dbReference type="InterPro" id="IPR009003">
    <property type="entry name" value="Peptidase_S1_PA"/>
</dbReference>
<dbReference type="EMBL" id="LMWY01000023">
    <property type="protein sequence ID" value="KUO02649.1"/>
    <property type="molecule type" value="Genomic_DNA"/>
</dbReference>
<dbReference type="InterPro" id="IPR027417">
    <property type="entry name" value="P-loop_NTPase"/>
</dbReference>
<dbReference type="GO" id="GO:0007165">
    <property type="term" value="P:signal transduction"/>
    <property type="evidence" value="ECO:0007669"/>
    <property type="project" value="InterPro"/>
</dbReference>
<gene>
    <name evidence="3" type="ORF">AQJ67_19490</name>
</gene>
<reference evidence="3 4" key="1">
    <citation type="submission" date="2015-10" db="EMBL/GenBank/DDBJ databases">
        <title>Draft genome sequence of Streptomyces caeruleatus NRRL B-24802, type strain for the species Streptomyces caeruleatus.</title>
        <authorList>
            <person name="Ruckert C."/>
            <person name="Winkler A."/>
            <person name="Kalinowski J."/>
            <person name="Kampfer P."/>
            <person name="Glaeser S."/>
        </authorList>
    </citation>
    <scope>NUCLEOTIDE SEQUENCE [LARGE SCALE GENOMIC DNA]</scope>
    <source>
        <strain evidence="3 4">NRRL B-24802</strain>
    </source>
</reference>
<dbReference type="Gene3D" id="3.40.50.300">
    <property type="entry name" value="P-loop containing nucleotide triphosphate hydrolases"/>
    <property type="match status" value="1"/>
</dbReference>